<evidence type="ECO:0000259" key="4">
    <source>
        <dbReference type="Pfam" id="PF00501"/>
    </source>
</evidence>
<dbReference type="GO" id="GO:0016779">
    <property type="term" value="F:nucleotidyltransferase activity"/>
    <property type="evidence" value="ECO:0007669"/>
    <property type="project" value="UniProtKB-KW"/>
</dbReference>
<dbReference type="SUPFAM" id="SSF56801">
    <property type="entry name" value="Acetyl-CoA synthetase-like"/>
    <property type="match status" value="1"/>
</dbReference>
<feature type="domain" description="AMP-dependent synthetase/ligase" evidence="4">
    <location>
        <begin position="46"/>
        <end position="407"/>
    </location>
</feature>
<reference evidence="6" key="1">
    <citation type="journal article" date="2015" name="MBio">
        <title>Eco-Evolutionary Dynamics of Episomes among Ecologically Cohesive Bacterial Populations.</title>
        <authorList>
            <person name="Xue H."/>
            <person name="Cordero O.X."/>
            <person name="Camas F.M."/>
            <person name="Trimble W."/>
            <person name="Meyer F."/>
            <person name="Guglielmini J."/>
            <person name="Rocha E.P."/>
            <person name="Polz M.F."/>
        </authorList>
    </citation>
    <scope>NUCLEOTIDE SEQUENCE</scope>
    <source>
        <strain evidence="7">1S_120</strain>
        <strain evidence="6">1S_77</strain>
        <strain evidence="9">5S_149</strain>
        <strain evidence="10">5S_239</strain>
        <strain evidence="8">5S_240</strain>
    </source>
</reference>
<name>A0A0H3ZIK8_9VIBR</name>
<evidence type="ECO:0000313" key="6">
    <source>
        <dbReference type="EMBL" id="AKN35705.1"/>
    </source>
</evidence>
<dbReference type="FunFam" id="2.30.38.10:FF:000003">
    <property type="entry name" value="Vibriobactin-specific 2,3-dihydroxybenzoate-AMP ligase"/>
    <property type="match status" value="1"/>
</dbReference>
<evidence type="ECO:0000313" key="8">
    <source>
        <dbReference type="EMBL" id="AKN38870.1"/>
    </source>
</evidence>
<feature type="domain" description="AMP-binding enzyme C-terminal" evidence="5">
    <location>
        <begin position="458"/>
        <end position="534"/>
    </location>
</feature>
<dbReference type="EMBL" id="KP795447">
    <property type="protein sequence ID" value="AKN35705.1"/>
    <property type="molecule type" value="Genomic_DNA"/>
</dbReference>
<dbReference type="InterPro" id="IPR020845">
    <property type="entry name" value="AMP-binding_CS"/>
</dbReference>
<dbReference type="InterPro" id="IPR025110">
    <property type="entry name" value="AMP-bd_C"/>
</dbReference>
<dbReference type="Gene3D" id="3.40.50.980">
    <property type="match status" value="2"/>
</dbReference>
<evidence type="ECO:0000313" key="9">
    <source>
        <dbReference type="EMBL" id="AKN40112.1"/>
    </source>
</evidence>
<sequence length="546" mass="60958">MSYSLYKGYKIMMNDDFTPWPENVSKRYKELGYWQDKTLFDHLYKTVMSSPDAPAICCGEITYNYQDFLDRIYKLSAGFMQLGLKPGDSVVLQINNTAEFYFSFFALTMKGIKPVLALPAHRYLELSYFCNHVGARAYIFSDHISGLAARNTANQLIKECKTLEYAITTGETGQSNFISLQNLYITPCMKQYTTADKVAFFQLSGGTTGTPKLIPRTHNDYAYSIVGSNHICQFNAETRYLCTLPAAHNFPLSSPGSLGTFFAGGCVVLSLDSSPENNFSLIEKHRVNTCALVPPLALLWMQYAQNAQQDISSLKLIQVGGAKFSENAANKFPKIFDCTLQQVFGMAEGLVNYTRLDDPIDVITQTQGRPISEHDEILIVNEGGLPVVLGEEGQLMTRGPYTIRGYYKAAGHNQRSFNKNGFYATGDLVRQTPEGNLIVTGRNKDQINRGGEKIATEEIENILLEHSGIHDVALVAVPDEFLGEKSCAIIVCNKDVNLKPVSIKKFLYEQGIAEYKIPDHIKFRKQLPKTPVGKINKKALRAEYSS</sequence>
<dbReference type="GO" id="GO:0008668">
    <property type="term" value="F:2,3-dihydroxybenzoate--[aryl-carrier protein] ligase"/>
    <property type="evidence" value="ECO:0007669"/>
    <property type="project" value="InterPro"/>
</dbReference>
<evidence type="ECO:0000256" key="2">
    <source>
        <dbReference type="ARBA" id="ARBA00006432"/>
    </source>
</evidence>
<dbReference type="Pfam" id="PF00501">
    <property type="entry name" value="AMP-binding"/>
    <property type="match status" value="1"/>
</dbReference>
<comment type="pathway">
    <text evidence="1">Siderophore biosynthesis.</text>
</comment>
<dbReference type="EMBL" id="KP795692">
    <property type="protein sequence ID" value="AKN40347.1"/>
    <property type="molecule type" value="Genomic_DNA"/>
</dbReference>
<keyword evidence="6" id="KW-0808">Transferase</keyword>
<dbReference type="InterPro" id="IPR011963">
    <property type="entry name" value="DHB_AMP_lig"/>
</dbReference>
<keyword evidence="6" id="KW-0548">Nucleotidyltransferase</keyword>
<dbReference type="EMBL" id="KP795618">
    <property type="protein sequence ID" value="AKN38870.1"/>
    <property type="molecule type" value="Genomic_DNA"/>
</dbReference>
<dbReference type="GO" id="GO:0019290">
    <property type="term" value="P:siderophore biosynthetic process"/>
    <property type="evidence" value="ECO:0007669"/>
    <property type="project" value="InterPro"/>
</dbReference>
<dbReference type="EMBL" id="KP795533">
    <property type="protein sequence ID" value="AKN37376.1"/>
    <property type="molecule type" value="Genomic_DNA"/>
</dbReference>
<organism evidence="6">
    <name type="scientific">Vibrio kanaloae</name>
    <dbReference type="NCBI Taxonomy" id="170673"/>
    <lineage>
        <taxon>Bacteria</taxon>
        <taxon>Pseudomonadati</taxon>
        <taxon>Pseudomonadota</taxon>
        <taxon>Gammaproteobacteria</taxon>
        <taxon>Vibrionales</taxon>
        <taxon>Vibrionaceae</taxon>
        <taxon>Vibrio</taxon>
    </lineage>
</organism>
<evidence type="ECO:0000256" key="3">
    <source>
        <dbReference type="ARBA" id="ARBA00022598"/>
    </source>
</evidence>
<comment type="similarity">
    <text evidence="2">Belongs to the ATP-dependent AMP-binding enzyme family.</text>
</comment>
<dbReference type="PROSITE" id="PS00455">
    <property type="entry name" value="AMP_BINDING"/>
    <property type="match status" value="1"/>
</dbReference>
<dbReference type="PANTHER" id="PTHR43767">
    <property type="entry name" value="LONG-CHAIN-FATTY-ACID--COA LIGASE"/>
    <property type="match status" value="1"/>
</dbReference>
<protein>
    <submittedName>
        <fullName evidence="6">2,3-dihydroxybenzoate-AMP ligase</fullName>
        <ecNumber evidence="6">2.7.7.58</ecNumber>
    </submittedName>
</protein>
<dbReference type="PANTHER" id="PTHR43767:SF1">
    <property type="entry name" value="NONRIBOSOMAL PEPTIDE SYNTHASE PES1 (EUROFUNG)-RELATED"/>
    <property type="match status" value="1"/>
</dbReference>
<dbReference type="InterPro" id="IPR050237">
    <property type="entry name" value="ATP-dep_AMP-bd_enzyme"/>
</dbReference>
<dbReference type="EC" id="2.7.7.58" evidence="6"/>
<dbReference type="EMBL" id="KP795680">
    <property type="protein sequence ID" value="AKN40112.1"/>
    <property type="molecule type" value="Genomic_DNA"/>
</dbReference>
<evidence type="ECO:0000313" key="7">
    <source>
        <dbReference type="EMBL" id="AKN37376.1"/>
    </source>
</evidence>
<dbReference type="Pfam" id="PF13193">
    <property type="entry name" value="AMP-binding_C"/>
    <property type="match status" value="1"/>
</dbReference>
<proteinExistence type="inferred from homology"/>
<dbReference type="AlphaFoldDB" id="A0A0H3ZIK8"/>
<dbReference type="Gene3D" id="2.30.38.10">
    <property type="entry name" value="Luciferase, Domain 3"/>
    <property type="match status" value="1"/>
</dbReference>
<evidence type="ECO:0000256" key="1">
    <source>
        <dbReference type="ARBA" id="ARBA00004924"/>
    </source>
</evidence>
<accession>A0A0H3ZIK8</accession>
<dbReference type="FunFam" id="3.30.300.30:FF:000008">
    <property type="entry name" value="2,3-dihydroxybenzoate-AMP ligase"/>
    <property type="match status" value="1"/>
</dbReference>
<evidence type="ECO:0000313" key="10">
    <source>
        <dbReference type="EMBL" id="AKN40347.1"/>
    </source>
</evidence>
<evidence type="ECO:0000259" key="5">
    <source>
        <dbReference type="Pfam" id="PF13193"/>
    </source>
</evidence>
<keyword evidence="3 6" id="KW-0436">Ligase</keyword>
<dbReference type="Gene3D" id="3.30.300.30">
    <property type="match status" value="1"/>
</dbReference>
<dbReference type="InterPro" id="IPR045851">
    <property type="entry name" value="AMP-bd_C_sf"/>
</dbReference>
<dbReference type="NCBIfam" id="TIGR02275">
    <property type="entry name" value="DHB_AMP_lig"/>
    <property type="match status" value="1"/>
</dbReference>
<dbReference type="InterPro" id="IPR000873">
    <property type="entry name" value="AMP-dep_synth/lig_dom"/>
</dbReference>